<protein>
    <submittedName>
        <fullName evidence="3">Lytic murein transglycosylase</fullName>
        <ecNumber evidence="3">2.4.-.-</ecNumber>
    </submittedName>
</protein>
<organism evidence="3 4">
    <name type="scientific">Microbacterium dauci</name>
    <dbReference type="NCBI Taxonomy" id="3048008"/>
    <lineage>
        <taxon>Bacteria</taxon>
        <taxon>Bacillati</taxon>
        <taxon>Actinomycetota</taxon>
        <taxon>Actinomycetes</taxon>
        <taxon>Micrococcales</taxon>
        <taxon>Microbacteriaceae</taxon>
        <taxon>Microbacterium</taxon>
    </lineage>
</organism>
<dbReference type="EC" id="2.4.-.-" evidence="3"/>
<accession>A0ABT6ZEH5</accession>
<dbReference type="InterPro" id="IPR023346">
    <property type="entry name" value="Lysozyme-like_dom_sf"/>
</dbReference>
<keyword evidence="4" id="KW-1185">Reference proteome</keyword>
<dbReference type="PANTHER" id="PTHR30163:SF8">
    <property type="entry name" value="LYTIC MUREIN TRANSGLYCOSYLASE"/>
    <property type="match status" value="1"/>
</dbReference>
<evidence type="ECO:0000313" key="3">
    <source>
        <dbReference type="EMBL" id="MDJ1114564.1"/>
    </source>
</evidence>
<keyword evidence="3" id="KW-0808">Transferase</keyword>
<dbReference type="PANTHER" id="PTHR30163">
    <property type="entry name" value="MEMBRANE-BOUND LYTIC MUREIN TRANSGLYCOSYLASE B"/>
    <property type="match status" value="1"/>
</dbReference>
<dbReference type="Gene3D" id="1.10.530.10">
    <property type="match status" value="1"/>
</dbReference>
<name>A0ABT6ZEH5_9MICO</name>
<reference evidence="3 4" key="1">
    <citation type="submission" date="2023-05" db="EMBL/GenBank/DDBJ databases">
        <title>Microbacterium dauci sp.nov., Isolated from Carrot Rhizosphere Soil.</title>
        <authorList>
            <person name="Xiao Z."/>
            <person name="Zheng J."/>
        </authorList>
    </citation>
    <scope>NUCLEOTIDE SEQUENCE [LARGE SCALE GENOMIC DNA]</scope>
    <source>
        <strain evidence="3 4">LX3-4</strain>
    </source>
</reference>
<dbReference type="InterPro" id="IPR043426">
    <property type="entry name" value="MltB-like"/>
</dbReference>
<dbReference type="Pfam" id="PF13406">
    <property type="entry name" value="SLT_2"/>
    <property type="match status" value="1"/>
</dbReference>
<evidence type="ECO:0000256" key="1">
    <source>
        <dbReference type="SAM" id="MobiDB-lite"/>
    </source>
</evidence>
<gene>
    <name evidence="3" type="ORF">QNI14_08870</name>
</gene>
<dbReference type="SUPFAM" id="SSF53955">
    <property type="entry name" value="Lysozyme-like"/>
    <property type="match status" value="1"/>
</dbReference>
<feature type="domain" description="Transglycosylase SLT" evidence="2">
    <location>
        <begin position="169"/>
        <end position="217"/>
    </location>
</feature>
<dbReference type="InterPro" id="IPR031304">
    <property type="entry name" value="SLT_2"/>
</dbReference>
<dbReference type="RefSeq" id="WP_283716211.1">
    <property type="nucleotide sequence ID" value="NZ_JASJND010000006.1"/>
</dbReference>
<dbReference type="GO" id="GO:0016757">
    <property type="term" value="F:glycosyltransferase activity"/>
    <property type="evidence" value="ECO:0007669"/>
    <property type="project" value="UniProtKB-KW"/>
</dbReference>
<proteinExistence type="predicted"/>
<dbReference type="EMBL" id="JASJND010000006">
    <property type="protein sequence ID" value="MDJ1114564.1"/>
    <property type="molecule type" value="Genomic_DNA"/>
</dbReference>
<sequence length="255" mass="26942">MAKRSRRRTRRSTGAAVVVAVAAAASLAVVVAVAVPLAGAISEGAPDEPRPIAVPGLPVDPAIESADDGHADDAWVERVSADTGIPARALRAYAAADLALSDEQPECGIVWNTLAGIGSVESRHGSYGGATLEADGWVTPRIVGPALDGDGFAEIGDTDGGEWDGDTEWDRAVGPMQFIPETWRRWGADGNGDERRDPNHIDDAALAAARYLCASGPMTEAESWRDAIFSYNPLTRYVDDVAETATEYARLAERE</sequence>
<dbReference type="Proteomes" id="UP001321481">
    <property type="component" value="Unassembled WGS sequence"/>
</dbReference>
<keyword evidence="3" id="KW-0328">Glycosyltransferase</keyword>
<evidence type="ECO:0000259" key="2">
    <source>
        <dbReference type="Pfam" id="PF13406"/>
    </source>
</evidence>
<evidence type="ECO:0000313" key="4">
    <source>
        <dbReference type="Proteomes" id="UP001321481"/>
    </source>
</evidence>
<comment type="caution">
    <text evidence="3">The sequence shown here is derived from an EMBL/GenBank/DDBJ whole genome shotgun (WGS) entry which is preliminary data.</text>
</comment>
<dbReference type="CDD" id="cd13399">
    <property type="entry name" value="Slt35-like"/>
    <property type="match status" value="1"/>
</dbReference>
<feature type="region of interest" description="Disordered" evidence="1">
    <location>
        <begin position="44"/>
        <end position="69"/>
    </location>
</feature>